<accession>A0A1Y2CKD2</accession>
<dbReference type="InterPro" id="IPR012340">
    <property type="entry name" value="NA-bd_OB-fold"/>
</dbReference>
<keyword evidence="2" id="KW-1185">Reference proteome</keyword>
<proteinExistence type="predicted"/>
<name>A0A1Y2CKD2_9FUNG</name>
<sequence>MSVARKFFLSQLYQSSLAESTASDGGSEFLFAGFSFSRIWIQGTVTAITSTSFHLDDASAPSFPSEALPPTAGLIRVDIPDLNRLFPFVKLGAEVAVIGRVVYDYEGETFAITGLDTRVLDKSNDVNASSKWAIEVCGIHERVYYPIPNK</sequence>
<dbReference type="InterPro" id="IPR032245">
    <property type="entry name" value="RMI2"/>
</dbReference>
<dbReference type="AlphaFoldDB" id="A0A1Y2CKD2"/>
<dbReference type="Gene3D" id="2.40.50.140">
    <property type="entry name" value="Nucleic acid-binding proteins"/>
    <property type="match status" value="1"/>
</dbReference>
<dbReference type="OrthoDB" id="2097449at2759"/>
<dbReference type="Pfam" id="PF16100">
    <property type="entry name" value="RMI2"/>
    <property type="match status" value="1"/>
</dbReference>
<comment type="caution">
    <text evidence="1">The sequence shown here is derived from an EMBL/GenBank/DDBJ whole genome shotgun (WGS) entry which is preliminary data.</text>
</comment>
<gene>
    <name evidence="1" type="ORF">BCR33DRAFT_715161</name>
</gene>
<protein>
    <submittedName>
        <fullName evidence="1">Uncharacterized protein</fullName>
    </submittedName>
</protein>
<reference evidence="1 2" key="1">
    <citation type="submission" date="2016-07" db="EMBL/GenBank/DDBJ databases">
        <title>Pervasive Adenine N6-methylation of Active Genes in Fungi.</title>
        <authorList>
            <consortium name="DOE Joint Genome Institute"/>
            <person name="Mondo S.J."/>
            <person name="Dannebaum R.O."/>
            <person name="Kuo R.C."/>
            <person name="Labutti K."/>
            <person name="Haridas S."/>
            <person name="Kuo A."/>
            <person name="Salamov A."/>
            <person name="Ahrendt S.R."/>
            <person name="Lipzen A."/>
            <person name="Sullivan W."/>
            <person name="Andreopoulos W.B."/>
            <person name="Clum A."/>
            <person name="Lindquist E."/>
            <person name="Daum C."/>
            <person name="Ramamoorthy G.K."/>
            <person name="Gryganskyi A."/>
            <person name="Culley D."/>
            <person name="Magnuson J.K."/>
            <person name="James T.Y."/>
            <person name="O'Malley M.A."/>
            <person name="Stajich J.E."/>
            <person name="Spatafora J.W."/>
            <person name="Visel A."/>
            <person name="Grigoriev I.V."/>
        </authorList>
    </citation>
    <scope>NUCLEOTIDE SEQUENCE [LARGE SCALE GENOMIC DNA]</scope>
    <source>
        <strain evidence="1 2">JEL800</strain>
    </source>
</reference>
<evidence type="ECO:0000313" key="1">
    <source>
        <dbReference type="EMBL" id="ORY47446.1"/>
    </source>
</evidence>
<organism evidence="1 2">
    <name type="scientific">Rhizoclosmatium globosum</name>
    <dbReference type="NCBI Taxonomy" id="329046"/>
    <lineage>
        <taxon>Eukaryota</taxon>
        <taxon>Fungi</taxon>
        <taxon>Fungi incertae sedis</taxon>
        <taxon>Chytridiomycota</taxon>
        <taxon>Chytridiomycota incertae sedis</taxon>
        <taxon>Chytridiomycetes</taxon>
        <taxon>Chytridiales</taxon>
        <taxon>Chytriomycetaceae</taxon>
        <taxon>Rhizoclosmatium</taxon>
    </lineage>
</organism>
<evidence type="ECO:0000313" key="2">
    <source>
        <dbReference type="Proteomes" id="UP000193642"/>
    </source>
</evidence>
<dbReference type="Proteomes" id="UP000193642">
    <property type="component" value="Unassembled WGS sequence"/>
</dbReference>
<dbReference type="EMBL" id="MCGO01000014">
    <property type="protein sequence ID" value="ORY47446.1"/>
    <property type="molecule type" value="Genomic_DNA"/>
</dbReference>